<evidence type="ECO:0000256" key="3">
    <source>
        <dbReference type="ARBA" id="ARBA00022553"/>
    </source>
</evidence>
<dbReference type="InterPro" id="IPR005467">
    <property type="entry name" value="His_kinase_dom"/>
</dbReference>
<accession>A0ABX7S8M9</accession>
<dbReference type="CDD" id="cd00075">
    <property type="entry name" value="HATPase"/>
    <property type="match status" value="1"/>
</dbReference>
<evidence type="ECO:0000256" key="1">
    <source>
        <dbReference type="ARBA" id="ARBA00000085"/>
    </source>
</evidence>
<dbReference type="Gene3D" id="1.10.287.130">
    <property type="match status" value="1"/>
</dbReference>
<dbReference type="PANTHER" id="PTHR45453">
    <property type="entry name" value="PHOSPHATE REGULON SENSOR PROTEIN PHOR"/>
    <property type="match status" value="1"/>
</dbReference>
<keyword evidence="5 9" id="KW-0418">Kinase</keyword>
<keyword evidence="3" id="KW-0597">Phosphoprotein</keyword>
<comment type="catalytic activity">
    <reaction evidence="1">
        <text>ATP + protein L-histidine = ADP + protein N-phospho-L-histidine.</text>
        <dbReference type="EC" id="2.7.13.3"/>
    </reaction>
</comment>
<keyword evidence="4" id="KW-0808">Transferase</keyword>
<dbReference type="SMART" id="SM00387">
    <property type="entry name" value="HATPase_c"/>
    <property type="match status" value="1"/>
</dbReference>
<evidence type="ECO:0000256" key="5">
    <source>
        <dbReference type="ARBA" id="ARBA00022777"/>
    </source>
</evidence>
<proteinExistence type="predicted"/>
<keyword evidence="6" id="KW-0902">Two-component regulatory system</keyword>
<dbReference type="Gene3D" id="3.30.565.10">
    <property type="entry name" value="Histidine kinase-like ATPase, C-terminal domain"/>
    <property type="match status" value="1"/>
</dbReference>
<name>A0ABX7S8M9_9BACT</name>
<keyword evidence="7" id="KW-0175">Coiled coil</keyword>
<evidence type="ECO:0000256" key="2">
    <source>
        <dbReference type="ARBA" id="ARBA00012438"/>
    </source>
</evidence>
<dbReference type="SUPFAM" id="SSF47384">
    <property type="entry name" value="Homodimeric domain of signal transducing histidine kinase"/>
    <property type="match status" value="1"/>
</dbReference>
<dbReference type="PANTHER" id="PTHR45453:SF1">
    <property type="entry name" value="PHOSPHATE REGULON SENSOR PROTEIN PHOR"/>
    <property type="match status" value="1"/>
</dbReference>
<dbReference type="Pfam" id="PF02518">
    <property type="entry name" value="HATPase_c"/>
    <property type="match status" value="1"/>
</dbReference>
<dbReference type="PRINTS" id="PR00344">
    <property type="entry name" value="BCTRLSENSOR"/>
</dbReference>
<keyword evidence="10" id="KW-1185">Reference proteome</keyword>
<dbReference type="CDD" id="cd00082">
    <property type="entry name" value="HisKA"/>
    <property type="match status" value="1"/>
</dbReference>
<evidence type="ECO:0000313" key="10">
    <source>
        <dbReference type="Proteomes" id="UP000671862"/>
    </source>
</evidence>
<dbReference type="InterPro" id="IPR004358">
    <property type="entry name" value="Sig_transdc_His_kin-like_C"/>
</dbReference>
<dbReference type="InterPro" id="IPR036890">
    <property type="entry name" value="HATPase_C_sf"/>
</dbReference>
<dbReference type="SUPFAM" id="SSF55874">
    <property type="entry name" value="ATPase domain of HSP90 chaperone/DNA topoisomerase II/histidine kinase"/>
    <property type="match status" value="1"/>
</dbReference>
<dbReference type="InterPro" id="IPR003661">
    <property type="entry name" value="HisK_dim/P_dom"/>
</dbReference>
<dbReference type="PROSITE" id="PS50109">
    <property type="entry name" value="HIS_KIN"/>
    <property type="match status" value="1"/>
</dbReference>
<dbReference type="InterPro" id="IPR003594">
    <property type="entry name" value="HATPase_dom"/>
</dbReference>
<dbReference type="InterPro" id="IPR050351">
    <property type="entry name" value="BphY/WalK/GraS-like"/>
</dbReference>
<evidence type="ECO:0000313" key="9">
    <source>
        <dbReference type="EMBL" id="QTA38962.1"/>
    </source>
</evidence>
<dbReference type="InterPro" id="IPR036097">
    <property type="entry name" value="HisK_dim/P_sf"/>
</dbReference>
<evidence type="ECO:0000256" key="6">
    <source>
        <dbReference type="ARBA" id="ARBA00023012"/>
    </source>
</evidence>
<reference evidence="9 10" key="1">
    <citation type="submission" date="2021-03" db="EMBL/GenBank/DDBJ databases">
        <title>Thermosipho ferrireducens sp.nov., an anaerobic thermophilic iron-reducing bacterium isolated from a deep-sea hydrothermal sulfide deposits.</title>
        <authorList>
            <person name="Zeng X."/>
            <person name="Chen Y."/>
            <person name="Shao Z."/>
        </authorList>
    </citation>
    <scope>NUCLEOTIDE SEQUENCE [LARGE SCALE GENOMIC DNA]</scope>
    <source>
        <strain evidence="9 10">JL129W03</strain>
    </source>
</reference>
<dbReference type="GO" id="GO:0016301">
    <property type="term" value="F:kinase activity"/>
    <property type="evidence" value="ECO:0007669"/>
    <property type="project" value="UniProtKB-KW"/>
</dbReference>
<evidence type="ECO:0000256" key="4">
    <source>
        <dbReference type="ARBA" id="ARBA00022679"/>
    </source>
</evidence>
<dbReference type="Pfam" id="PF00512">
    <property type="entry name" value="HisKA"/>
    <property type="match status" value="1"/>
</dbReference>
<dbReference type="EC" id="2.7.13.3" evidence="2"/>
<feature type="coiled-coil region" evidence="7">
    <location>
        <begin position="124"/>
        <end position="186"/>
    </location>
</feature>
<dbReference type="SMART" id="SM00388">
    <property type="entry name" value="HisKA"/>
    <property type="match status" value="1"/>
</dbReference>
<sequence>MLDGVKVTYANKRAREYGIEINMEIFTIFTFNYIGEYTEKILDEQSFELETRVYFFKLSAYRDVVIKYFHKDKLMIIKDITEVNQLKQAKSDFTTAISHELFNPLSVIEGNVYNLLEQNLPENIKESLLNIKRASKRMERIIRQLKMLSMVQLGLYQPKSVDLSSHKVLKEVIAELSDKISQKKMEIIPVIKTEVIKGDTFVIYTILKNLLSNAIKYSYPNSQIYVTLDSDKIEVQDNGIGIKKEELNRIFERFYRSADAVKMATGSGLGLSIVKHLCNLCDYTLKVESDYLVGSRFSVFLNPKDQ</sequence>
<evidence type="ECO:0000256" key="7">
    <source>
        <dbReference type="SAM" id="Coils"/>
    </source>
</evidence>
<dbReference type="EMBL" id="CP071446">
    <property type="protein sequence ID" value="QTA38962.1"/>
    <property type="molecule type" value="Genomic_DNA"/>
</dbReference>
<protein>
    <recommendedName>
        <fullName evidence="2">histidine kinase</fullName>
        <ecNumber evidence="2">2.7.13.3</ecNumber>
    </recommendedName>
</protein>
<dbReference type="Proteomes" id="UP000671862">
    <property type="component" value="Chromosome"/>
</dbReference>
<organism evidence="9 10">
    <name type="scientific">Thermosipho ferrireducens</name>
    <dbReference type="NCBI Taxonomy" id="2571116"/>
    <lineage>
        <taxon>Bacteria</taxon>
        <taxon>Thermotogati</taxon>
        <taxon>Thermotogota</taxon>
        <taxon>Thermotogae</taxon>
        <taxon>Thermotogales</taxon>
        <taxon>Fervidobacteriaceae</taxon>
        <taxon>Thermosipho</taxon>
    </lineage>
</organism>
<feature type="domain" description="Histidine kinase" evidence="8">
    <location>
        <begin position="96"/>
        <end position="305"/>
    </location>
</feature>
<gene>
    <name evidence="9" type="ORF">JYK00_08660</name>
</gene>
<evidence type="ECO:0000259" key="8">
    <source>
        <dbReference type="PROSITE" id="PS50109"/>
    </source>
</evidence>